<evidence type="ECO:0000256" key="3">
    <source>
        <dbReference type="ARBA" id="ARBA00022777"/>
    </source>
</evidence>
<reference evidence="6 7" key="1">
    <citation type="submission" date="2017-01" db="EMBL/GenBank/DDBJ databases">
        <title>Genome analysis of Paenibacillus selenitrireducens ES3-24.</title>
        <authorList>
            <person name="Xu D."/>
            <person name="Yao R."/>
            <person name="Zheng S."/>
        </authorList>
    </citation>
    <scope>NUCLEOTIDE SEQUENCE [LARGE SCALE GENOMIC DNA]</scope>
    <source>
        <strain evidence="6 7">ES3-24</strain>
    </source>
</reference>
<dbReference type="OrthoDB" id="9813569at2"/>
<evidence type="ECO:0000256" key="1">
    <source>
        <dbReference type="ARBA" id="ARBA00010688"/>
    </source>
</evidence>
<dbReference type="InterPro" id="IPR002173">
    <property type="entry name" value="Carboh/pur_kinase_PfkB_CS"/>
</dbReference>
<dbReference type="AlphaFoldDB" id="A0A1T2X681"/>
<keyword evidence="3 4" id="KW-0418">Kinase</keyword>
<dbReference type="Proteomes" id="UP000190188">
    <property type="component" value="Unassembled WGS sequence"/>
</dbReference>
<proteinExistence type="inferred from homology"/>
<dbReference type="CDD" id="cd01166">
    <property type="entry name" value="KdgK"/>
    <property type="match status" value="1"/>
</dbReference>
<dbReference type="GO" id="GO:0016301">
    <property type="term" value="F:kinase activity"/>
    <property type="evidence" value="ECO:0007669"/>
    <property type="project" value="UniProtKB-KW"/>
</dbReference>
<protein>
    <submittedName>
        <fullName evidence="6">Carbohydrate kinase family protein</fullName>
    </submittedName>
</protein>
<evidence type="ECO:0000259" key="5">
    <source>
        <dbReference type="Pfam" id="PF00294"/>
    </source>
</evidence>
<keyword evidence="7" id="KW-1185">Reference proteome</keyword>
<dbReference type="PROSITE" id="PS00584">
    <property type="entry name" value="PFKB_KINASES_2"/>
    <property type="match status" value="1"/>
</dbReference>
<evidence type="ECO:0000313" key="7">
    <source>
        <dbReference type="Proteomes" id="UP000190188"/>
    </source>
</evidence>
<dbReference type="InterPro" id="IPR011611">
    <property type="entry name" value="PfkB_dom"/>
</dbReference>
<dbReference type="STRING" id="1324314.BVG16_21565"/>
<dbReference type="PRINTS" id="PR00990">
    <property type="entry name" value="RIBOKINASE"/>
</dbReference>
<evidence type="ECO:0000256" key="2">
    <source>
        <dbReference type="ARBA" id="ARBA00022679"/>
    </source>
</evidence>
<gene>
    <name evidence="6" type="ORF">BVG16_21565</name>
</gene>
<keyword evidence="2 4" id="KW-0808">Transferase</keyword>
<dbReference type="Pfam" id="PF00294">
    <property type="entry name" value="PfkB"/>
    <property type="match status" value="1"/>
</dbReference>
<dbReference type="GO" id="GO:0006796">
    <property type="term" value="P:phosphate-containing compound metabolic process"/>
    <property type="evidence" value="ECO:0007669"/>
    <property type="project" value="UniProtKB-ARBA"/>
</dbReference>
<evidence type="ECO:0000313" key="6">
    <source>
        <dbReference type="EMBL" id="OPA75196.1"/>
    </source>
</evidence>
<accession>A0A1T2X681</accession>
<feature type="domain" description="Carbohydrate kinase PfkB" evidence="5">
    <location>
        <begin position="10"/>
        <end position="295"/>
    </location>
</feature>
<comment type="similarity">
    <text evidence="1 4">Belongs to the carbohydrate kinase PfkB family.</text>
</comment>
<sequence>MDALKTYDAFVIGDANVDLVIVGCNQLPLPGQEIFVRDMNLHVGGGAALFSITLAKLGKKLAFKGIVGTDYYGQYILEQFYQCGIDTSFIERSDRNKTGISIAINPENDRSFISYAGTNAELQVEHVAIEDLMPSHHVHLTGYKGSANHAAYMKIAQKLNQSGITVSLDVGWDDTGEWYHGIFDLMDWIDVFFMNETEVLHYTGCKTVEDSIQFIAAKRKNAVIKLGAQGAVAIIHGIVTHCPGYNVPVVDTTGAGDSFNAGYIFGFLSGMPVKDCLVYGNACGALSVGEYGGSAGTVDLPTLVEFIQERLSENIKS</sequence>
<dbReference type="PANTHER" id="PTHR10584">
    <property type="entry name" value="SUGAR KINASE"/>
    <property type="match status" value="1"/>
</dbReference>
<name>A0A1T2X681_9BACL</name>
<organism evidence="6 7">
    <name type="scientific">Paenibacillus selenitireducens</name>
    <dbReference type="NCBI Taxonomy" id="1324314"/>
    <lineage>
        <taxon>Bacteria</taxon>
        <taxon>Bacillati</taxon>
        <taxon>Bacillota</taxon>
        <taxon>Bacilli</taxon>
        <taxon>Bacillales</taxon>
        <taxon>Paenibacillaceae</taxon>
        <taxon>Paenibacillus</taxon>
    </lineage>
</organism>
<comment type="caution">
    <text evidence="6">The sequence shown here is derived from an EMBL/GenBank/DDBJ whole genome shotgun (WGS) entry which is preliminary data.</text>
</comment>
<dbReference type="PANTHER" id="PTHR10584:SF166">
    <property type="entry name" value="RIBOKINASE"/>
    <property type="match status" value="1"/>
</dbReference>
<dbReference type="EMBL" id="MSZX01000009">
    <property type="protein sequence ID" value="OPA75196.1"/>
    <property type="molecule type" value="Genomic_DNA"/>
</dbReference>
<dbReference type="Gene3D" id="3.40.1190.20">
    <property type="match status" value="1"/>
</dbReference>
<dbReference type="SUPFAM" id="SSF53613">
    <property type="entry name" value="Ribokinase-like"/>
    <property type="match status" value="1"/>
</dbReference>
<dbReference type="InterPro" id="IPR029056">
    <property type="entry name" value="Ribokinase-like"/>
</dbReference>
<evidence type="ECO:0000256" key="4">
    <source>
        <dbReference type="RuleBase" id="RU003704"/>
    </source>
</evidence>
<dbReference type="InterPro" id="IPR002139">
    <property type="entry name" value="Ribo/fructo_kinase"/>
</dbReference>